<evidence type="ECO:0000256" key="2">
    <source>
        <dbReference type="ARBA" id="ARBA00009474"/>
    </source>
</evidence>
<dbReference type="Pfam" id="PF04217">
    <property type="entry name" value="DUF412"/>
    <property type="match status" value="1"/>
</dbReference>
<keyword evidence="7 9" id="KW-1133">Transmembrane helix</keyword>
<keyword evidence="8 9" id="KW-0472">Membrane</keyword>
<evidence type="ECO:0000313" key="11">
    <source>
        <dbReference type="Proteomes" id="UP000030341"/>
    </source>
</evidence>
<evidence type="ECO:0000256" key="6">
    <source>
        <dbReference type="ARBA" id="ARBA00022692"/>
    </source>
</evidence>
<keyword evidence="5" id="KW-0997">Cell inner membrane</keyword>
<evidence type="ECO:0000256" key="8">
    <source>
        <dbReference type="ARBA" id="ARBA00023136"/>
    </source>
</evidence>
<proteinExistence type="inferred from homology"/>
<evidence type="ECO:0000256" key="7">
    <source>
        <dbReference type="ARBA" id="ARBA00022989"/>
    </source>
</evidence>
<evidence type="ECO:0000256" key="5">
    <source>
        <dbReference type="ARBA" id="ARBA00022519"/>
    </source>
</evidence>
<keyword evidence="11" id="KW-1185">Reference proteome</keyword>
<dbReference type="Proteomes" id="UP000030341">
    <property type="component" value="Chromosome 1"/>
</dbReference>
<dbReference type="NCBIfam" id="NF002493">
    <property type="entry name" value="PRK01816.1"/>
    <property type="match status" value="1"/>
</dbReference>
<keyword evidence="6 9" id="KW-0812">Transmembrane</keyword>
<dbReference type="GO" id="GO:0005886">
    <property type="term" value="C:plasma membrane"/>
    <property type="evidence" value="ECO:0007669"/>
    <property type="project" value="UniProtKB-SubCell"/>
</dbReference>
<accession>A0A0A7EFK2</accession>
<protein>
    <recommendedName>
        <fullName evidence="3">UPF0208 membrane protein YfbV</fullName>
    </recommendedName>
</protein>
<dbReference type="KEGG" id="pseo:OM33_09700"/>
<evidence type="ECO:0000256" key="3">
    <source>
        <dbReference type="ARBA" id="ARBA00018831"/>
    </source>
</evidence>
<evidence type="ECO:0000256" key="9">
    <source>
        <dbReference type="SAM" id="Phobius"/>
    </source>
</evidence>
<reference evidence="10 11" key="1">
    <citation type="submission" date="2014-11" db="EMBL/GenBank/DDBJ databases">
        <title>Complete Genome Sequence of Pseudoalteromonas sp. Strain OCN003 Isolated from Kaneohe Bay, Oahu, Hawaii.</title>
        <authorList>
            <person name="Beurmann S."/>
            <person name="Videau P."/>
            <person name="Ushijima B."/>
            <person name="Smith A.M."/>
            <person name="Aeby G.S."/>
            <person name="Callahan S.M."/>
            <person name="Belcaid M."/>
        </authorList>
    </citation>
    <scope>NUCLEOTIDE SEQUENCE [LARGE SCALE GENOMIC DNA]</scope>
    <source>
        <strain evidence="10 11">OCN003</strain>
    </source>
</reference>
<organism evidence="10 11">
    <name type="scientific">Pseudoalteromonas piratica</name>
    <dbReference type="NCBI Taxonomy" id="1348114"/>
    <lineage>
        <taxon>Bacteria</taxon>
        <taxon>Pseudomonadati</taxon>
        <taxon>Pseudomonadota</taxon>
        <taxon>Gammaproteobacteria</taxon>
        <taxon>Alteromonadales</taxon>
        <taxon>Pseudoalteromonadaceae</taxon>
        <taxon>Pseudoalteromonas</taxon>
    </lineage>
</organism>
<evidence type="ECO:0000313" key="10">
    <source>
        <dbReference type="EMBL" id="AIY65394.1"/>
    </source>
</evidence>
<dbReference type="STRING" id="1348114.OM33_09700"/>
<dbReference type="eggNOG" id="COG3092">
    <property type="taxonomic scope" value="Bacteria"/>
</dbReference>
<feature type="transmembrane region" description="Helical" evidence="9">
    <location>
        <begin position="68"/>
        <end position="87"/>
    </location>
</feature>
<evidence type="ECO:0000256" key="4">
    <source>
        <dbReference type="ARBA" id="ARBA00022475"/>
    </source>
</evidence>
<dbReference type="EMBL" id="CP009888">
    <property type="protein sequence ID" value="AIY65394.1"/>
    <property type="molecule type" value="Genomic_DNA"/>
</dbReference>
<dbReference type="OrthoDB" id="7066670at2"/>
<gene>
    <name evidence="10" type="ORF">OM33_09700</name>
</gene>
<dbReference type="AlphaFoldDB" id="A0A0A7EFK2"/>
<keyword evidence="4" id="KW-1003">Cell membrane</keyword>
<sequence>MQKSMLAQISDGHHYSKTWPLEPKLGAVFLEFRVIKATNLAIRVVPLLAVLSIFVQVTFLSLDYLPQALTFALFLLSMPVQGLYWLGKRANTLLPPQEAIWFREVYGKMTEHGVEPPVSITKPRYGDLAYLLKEVYEKMDNAFKREIF</sequence>
<comment type="similarity">
    <text evidence="2">Belongs to the UPF0208 family.</text>
</comment>
<name>A0A0A7EFK2_9GAMM</name>
<dbReference type="InterPro" id="IPR007334">
    <property type="entry name" value="UPF0208"/>
</dbReference>
<dbReference type="HOGENOM" id="CLU_128746_0_0_6"/>
<feature type="transmembrane region" description="Helical" evidence="9">
    <location>
        <begin position="40"/>
        <end position="62"/>
    </location>
</feature>
<evidence type="ECO:0000256" key="1">
    <source>
        <dbReference type="ARBA" id="ARBA00004429"/>
    </source>
</evidence>
<comment type="subcellular location">
    <subcellularLocation>
        <location evidence="1">Cell inner membrane</location>
        <topology evidence="1">Multi-pass membrane protein</topology>
    </subcellularLocation>
</comment>